<reference evidence="22" key="1">
    <citation type="submission" date="2021-01" db="UniProtKB">
        <authorList>
            <consortium name="EnsemblPlants"/>
        </authorList>
    </citation>
    <scope>IDENTIFICATION</scope>
</reference>
<evidence type="ECO:0000313" key="22">
    <source>
        <dbReference type="EnsemblPlants" id="Kaladp0087s0035.2.v1.1"/>
    </source>
</evidence>
<evidence type="ECO:0000256" key="16">
    <source>
        <dbReference type="ARBA" id="ARBA00047899"/>
    </source>
</evidence>
<evidence type="ECO:0000256" key="8">
    <source>
        <dbReference type="ARBA" id="ARBA00022729"/>
    </source>
</evidence>
<dbReference type="PANTHER" id="PTHR46008">
    <property type="entry name" value="LEAF RUST 10 DISEASE-RESISTANCE LOCUS RECEPTOR-LIKE PROTEIN KINASE-LIKE 1.4"/>
    <property type="match status" value="1"/>
</dbReference>
<evidence type="ECO:0000256" key="10">
    <source>
        <dbReference type="ARBA" id="ARBA00022777"/>
    </source>
</evidence>
<evidence type="ECO:0000256" key="5">
    <source>
        <dbReference type="ARBA" id="ARBA00022553"/>
    </source>
</evidence>
<dbReference type="InterPro" id="IPR000719">
    <property type="entry name" value="Prot_kinase_dom"/>
</dbReference>
<dbReference type="GO" id="GO:0005886">
    <property type="term" value="C:plasma membrane"/>
    <property type="evidence" value="ECO:0007669"/>
    <property type="project" value="UniProtKB-SubCell"/>
</dbReference>
<dbReference type="EnsemblPlants" id="Kaladp0087s0035.2.v1.1">
    <property type="protein sequence ID" value="Kaladp0087s0035.2.v1.1"/>
    <property type="gene ID" value="Kaladp0087s0035.v1.1"/>
</dbReference>
<dbReference type="Gene3D" id="3.30.200.20">
    <property type="entry name" value="Phosphorylase Kinase, domain 1"/>
    <property type="match status" value="1"/>
</dbReference>
<comment type="catalytic activity">
    <reaction evidence="17">
        <text>L-seryl-[protein] + ATP = O-phospho-L-seryl-[protein] + ADP + H(+)</text>
        <dbReference type="Rhea" id="RHEA:17989"/>
        <dbReference type="Rhea" id="RHEA-COMP:9863"/>
        <dbReference type="Rhea" id="RHEA-COMP:11604"/>
        <dbReference type="ChEBI" id="CHEBI:15378"/>
        <dbReference type="ChEBI" id="CHEBI:29999"/>
        <dbReference type="ChEBI" id="CHEBI:30616"/>
        <dbReference type="ChEBI" id="CHEBI:83421"/>
        <dbReference type="ChEBI" id="CHEBI:456216"/>
        <dbReference type="EC" id="2.7.11.1"/>
    </reaction>
</comment>
<dbReference type="PROSITE" id="PS00107">
    <property type="entry name" value="PROTEIN_KINASE_ATP"/>
    <property type="match status" value="1"/>
</dbReference>
<dbReference type="Proteomes" id="UP000594263">
    <property type="component" value="Unplaced"/>
</dbReference>
<comment type="subcellular location">
    <subcellularLocation>
        <location evidence="1">Cell membrane</location>
        <topology evidence="1">Single-pass type I membrane protein</topology>
    </subcellularLocation>
</comment>
<evidence type="ECO:0000313" key="23">
    <source>
        <dbReference type="Proteomes" id="UP000594263"/>
    </source>
</evidence>
<feature type="domain" description="Protein kinase" evidence="21">
    <location>
        <begin position="332"/>
        <end position="607"/>
    </location>
</feature>
<keyword evidence="3" id="KW-1003">Cell membrane</keyword>
<dbReference type="EC" id="2.7.11.1" evidence="2"/>
<evidence type="ECO:0000256" key="20">
    <source>
        <dbReference type="SAM" id="SignalP"/>
    </source>
</evidence>
<evidence type="ECO:0000256" key="15">
    <source>
        <dbReference type="ARBA" id="ARBA00023180"/>
    </source>
</evidence>
<keyword evidence="9 18" id="KW-0547">Nucleotide-binding</keyword>
<evidence type="ECO:0000259" key="21">
    <source>
        <dbReference type="PROSITE" id="PS50011"/>
    </source>
</evidence>
<dbReference type="InterPro" id="IPR025287">
    <property type="entry name" value="WAK_GUB"/>
</dbReference>
<keyword evidence="10" id="KW-0418">Kinase</keyword>
<evidence type="ECO:0000256" key="1">
    <source>
        <dbReference type="ARBA" id="ARBA00004251"/>
    </source>
</evidence>
<dbReference type="InterPro" id="IPR008271">
    <property type="entry name" value="Ser/Thr_kinase_AS"/>
</dbReference>
<dbReference type="Pfam" id="PF00069">
    <property type="entry name" value="Pkinase"/>
    <property type="match status" value="1"/>
</dbReference>
<keyword evidence="8 20" id="KW-0732">Signal</keyword>
<dbReference type="GO" id="GO:0005524">
    <property type="term" value="F:ATP binding"/>
    <property type="evidence" value="ECO:0007669"/>
    <property type="project" value="UniProtKB-UniRule"/>
</dbReference>
<keyword evidence="6" id="KW-0808">Transferase</keyword>
<evidence type="ECO:0000256" key="11">
    <source>
        <dbReference type="ARBA" id="ARBA00022840"/>
    </source>
</evidence>
<evidence type="ECO:0000256" key="17">
    <source>
        <dbReference type="ARBA" id="ARBA00048679"/>
    </source>
</evidence>
<feature type="signal peptide" evidence="20">
    <location>
        <begin position="1"/>
        <end position="23"/>
    </location>
</feature>
<dbReference type="Gramene" id="Kaladp0087s0035.2.v1.1">
    <property type="protein sequence ID" value="Kaladp0087s0035.2.v1.1"/>
    <property type="gene ID" value="Kaladp0087s0035.v1.1"/>
</dbReference>
<keyword evidence="11 18" id="KW-0067">ATP-binding</keyword>
<keyword evidence="13 19" id="KW-0472">Membrane</keyword>
<evidence type="ECO:0000256" key="18">
    <source>
        <dbReference type="PROSITE-ProRule" id="PRU10141"/>
    </source>
</evidence>
<feature type="transmembrane region" description="Helical" evidence="19">
    <location>
        <begin position="260"/>
        <end position="282"/>
    </location>
</feature>
<dbReference type="InterPro" id="IPR032872">
    <property type="entry name" value="WAK_assoc_C"/>
</dbReference>
<dbReference type="PANTHER" id="PTHR46008:SF20">
    <property type="entry name" value="PROTEIN KINASE DOMAIN-CONTAINING PROTEIN"/>
    <property type="match status" value="1"/>
</dbReference>
<evidence type="ECO:0000256" key="9">
    <source>
        <dbReference type="ARBA" id="ARBA00022741"/>
    </source>
</evidence>
<evidence type="ECO:0000256" key="7">
    <source>
        <dbReference type="ARBA" id="ARBA00022692"/>
    </source>
</evidence>
<feature type="chain" id="PRO_5029760568" description="non-specific serine/threonine protein kinase" evidence="20">
    <location>
        <begin position="24"/>
        <end position="652"/>
    </location>
</feature>
<dbReference type="FunFam" id="3.30.200.20:FF:000214">
    <property type="entry name" value="WAK1-OsWAK receptor-like cytoplasmic kinase (OsWAK-RLCK)"/>
    <property type="match status" value="1"/>
</dbReference>
<dbReference type="FunFam" id="1.10.510.10:FF:000161">
    <property type="entry name" value="Wall-associated receptor kinase-like 20"/>
    <property type="match status" value="1"/>
</dbReference>
<comment type="catalytic activity">
    <reaction evidence="16">
        <text>L-threonyl-[protein] + ATP = O-phospho-L-threonyl-[protein] + ADP + H(+)</text>
        <dbReference type="Rhea" id="RHEA:46608"/>
        <dbReference type="Rhea" id="RHEA-COMP:11060"/>
        <dbReference type="Rhea" id="RHEA-COMP:11605"/>
        <dbReference type="ChEBI" id="CHEBI:15378"/>
        <dbReference type="ChEBI" id="CHEBI:30013"/>
        <dbReference type="ChEBI" id="CHEBI:30616"/>
        <dbReference type="ChEBI" id="CHEBI:61977"/>
        <dbReference type="ChEBI" id="CHEBI:456216"/>
        <dbReference type="EC" id="2.7.11.1"/>
    </reaction>
</comment>
<evidence type="ECO:0000256" key="12">
    <source>
        <dbReference type="ARBA" id="ARBA00022989"/>
    </source>
</evidence>
<keyword evidence="7 19" id="KW-0812">Transmembrane</keyword>
<protein>
    <recommendedName>
        <fullName evidence="2">non-specific serine/threonine protein kinase</fullName>
        <ecNumber evidence="2">2.7.11.1</ecNumber>
    </recommendedName>
</protein>
<name>A0A7N0UVK5_KALFE</name>
<evidence type="ECO:0000256" key="4">
    <source>
        <dbReference type="ARBA" id="ARBA00022527"/>
    </source>
</evidence>
<evidence type="ECO:0000256" key="13">
    <source>
        <dbReference type="ARBA" id="ARBA00023136"/>
    </source>
</evidence>
<dbReference type="Pfam" id="PF14380">
    <property type="entry name" value="WAK_assoc"/>
    <property type="match status" value="1"/>
</dbReference>
<evidence type="ECO:0000256" key="6">
    <source>
        <dbReference type="ARBA" id="ARBA00022679"/>
    </source>
</evidence>
<dbReference type="CDD" id="cd14066">
    <property type="entry name" value="STKc_IRAK"/>
    <property type="match status" value="1"/>
</dbReference>
<proteinExistence type="predicted"/>
<feature type="binding site" evidence="18">
    <location>
        <position position="360"/>
    </location>
    <ligand>
        <name>ATP</name>
        <dbReference type="ChEBI" id="CHEBI:30616"/>
    </ligand>
</feature>
<dbReference type="SMART" id="SM00220">
    <property type="entry name" value="S_TKc"/>
    <property type="match status" value="1"/>
</dbReference>
<dbReference type="InterPro" id="IPR017441">
    <property type="entry name" value="Protein_kinase_ATP_BS"/>
</dbReference>
<organism evidence="22 23">
    <name type="scientific">Kalanchoe fedtschenkoi</name>
    <name type="common">Lavender scallops</name>
    <name type="synonym">South American air plant</name>
    <dbReference type="NCBI Taxonomy" id="63787"/>
    <lineage>
        <taxon>Eukaryota</taxon>
        <taxon>Viridiplantae</taxon>
        <taxon>Streptophyta</taxon>
        <taxon>Embryophyta</taxon>
        <taxon>Tracheophyta</taxon>
        <taxon>Spermatophyta</taxon>
        <taxon>Magnoliopsida</taxon>
        <taxon>eudicotyledons</taxon>
        <taxon>Gunneridae</taxon>
        <taxon>Pentapetalae</taxon>
        <taxon>Saxifragales</taxon>
        <taxon>Crassulaceae</taxon>
        <taxon>Kalanchoe</taxon>
    </lineage>
</organism>
<evidence type="ECO:0000256" key="2">
    <source>
        <dbReference type="ARBA" id="ARBA00012513"/>
    </source>
</evidence>
<dbReference type="PROSITE" id="PS50011">
    <property type="entry name" value="PROTEIN_KINASE_DOM"/>
    <property type="match status" value="1"/>
</dbReference>
<keyword evidence="12 19" id="KW-1133">Transmembrane helix</keyword>
<dbReference type="SUPFAM" id="SSF56112">
    <property type="entry name" value="Protein kinase-like (PK-like)"/>
    <property type="match status" value="1"/>
</dbReference>
<dbReference type="Pfam" id="PF13947">
    <property type="entry name" value="GUB_WAK_bind"/>
    <property type="match status" value="1"/>
</dbReference>
<dbReference type="GO" id="GO:0004674">
    <property type="term" value="F:protein serine/threonine kinase activity"/>
    <property type="evidence" value="ECO:0007669"/>
    <property type="project" value="UniProtKB-KW"/>
</dbReference>
<keyword evidence="23" id="KW-1185">Reference proteome</keyword>
<dbReference type="GO" id="GO:0030247">
    <property type="term" value="F:polysaccharide binding"/>
    <property type="evidence" value="ECO:0007669"/>
    <property type="project" value="InterPro"/>
</dbReference>
<keyword evidence="5" id="KW-0597">Phosphoprotein</keyword>
<evidence type="ECO:0000256" key="3">
    <source>
        <dbReference type="ARBA" id="ARBA00022475"/>
    </source>
</evidence>
<evidence type="ECO:0000256" key="19">
    <source>
        <dbReference type="SAM" id="Phobius"/>
    </source>
</evidence>
<dbReference type="Gene3D" id="1.10.510.10">
    <property type="entry name" value="Transferase(Phosphotransferase) domain 1"/>
    <property type="match status" value="1"/>
</dbReference>
<keyword evidence="4" id="KW-0723">Serine/threonine-protein kinase</keyword>
<keyword evidence="15" id="KW-0325">Glycoprotein</keyword>
<evidence type="ECO:0000256" key="14">
    <source>
        <dbReference type="ARBA" id="ARBA00023170"/>
    </source>
</evidence>
<dbReference type="AlphaFoldDB" id="A0A7N0UVK5"/>
<dbReference type="InterPro" id="IPR011009">
    <property type="entry name" value="Kinase-like_dom_sf"/>
</dbReference>
<sequence length="652" mass="72571">MLSIAHFVFSLLLPLIKLAAVHGDSYSGYCPSSKCGDVDIRYPFYEITDSASPAFCGYPRFGLRCPSPAGNPVLDLESHAYIVKNINYPNATVALVDSDIGSTSCPRARNNLTINGYPLQNPNLNLIFYFNCTNTRDDVPYIECLGVSEGRKSYVFLEGSEPQGFDWVEMCEDKVVAAVMEDSGLDDLIGGFGEAMKKGFELDWGMRGNCGMCEASRGRCGWYNKTGAAAATAKDFFCYCEDGGTATVKCKRGRSIRTKLIIGFSVGGGTALIMGVFFFIYLRRRKASYVPSYFTRNISSDPSSITDPEKMGALYGVKFFTYDELEEATDNFNESREIGDGGFGTVYLGKLKDGRTVAVKRLYENNYKRVEQFLNEVEILTRLRHKNLVMLYGCTSRHSRELLLVYEYISNGTVADHLHGRNVEPGSLSWQTRLKIAVETASALKYLHASDIIHRDVKTHNILLDDNFNVKVADFGLSRLFPLDVTHVSTCPQGTPGYVDPEYHQCYQLTDKSDVYSFGVVLVELISSKPAVDITRHRHEINLSNMALNKIQNDALHELVDPTLGFDKDSNTQKMITAVAELSFRCLQSDKDLRPSMQEVLEILTSIQCQDSQKAEELDIFSDEFVLLKSGPLPLSPDSVTVKWISSSSASN</sequence>
<dbReference type="PROSITE" id="PS00108">
    <property type="entry name" value="PROTEIN_KINASE_ST"/>
    <property type="match status" value="1"/>
</dbReference>
<keyword evidence="14" id="KW-0675">Receptor</keyword>
<accession>A0A7N0UVK5</accession>